<dbReference type="Proteomes" id="UP000765509">
    <property type="component" value="Unassembled WGS sequence"/>
</dbReference>
<sequence length="133" mass="15930">MSQFAEKTQKKFPELQESHERMKILTASMYKIVYTIQEGHDQLSKATEETNKRLNQVFEEKHHCKRDRDCQDQDLKKLFHVYQNMKPQPQGHVLENPYHQEDIKPDSFLENEARSPSKHQDGENMHYSEKEDL</sequence>
<dbReference type="EMBL" id="AVOT02000015">
    <property type="protein sequence ID" value="MBW0460435.1"/>
    <property type="molecule type" value="Genomic_DNA"/>
</dbReference>
<accession>A0A9Q3GAK6</accession>
<proteinExistence type="predicted"/>
<evidence type="ECO:0000313" key="2">
    <source>
        <dbReference type="EMBL" id="MBW0460435.1"/>
    </source>
</evidence>
<protein>
    <submittedName>
        <fullName evidence="2">Uncharacterized protein</fullName>
    </submittedName>
</protein>
<evidence type="ECO:0000256" key="1">
    <source>
        <dbReference type="SAM" id="MobiDB-lite"/>
    </source>
</evidence>
<name>A0A9Q3GAK6_9BASI</name>
<evidence type="ECO:0000313" key="3">
    <source>
        <dbReference type="Proteomes" id="UP000765509"/>
    </source>
</evidence>
<keyword evidence="3" id="KW-1185">Reference proteome</keyword>
<gene>
    <name evidence="2" type="ORF">O181_000150</name>
</gene>
<feature type="compositionally biased region" description="Basic and acidic residues" evidence="1">
    <location>
        <begin position="98"/>
        <end position="133"/>
    </location>
</feature>
<dbReference type="AlphaFoldDB" id="A0A9Q3GAK6"/>
<comment type="caution">
    <text evidence="2">The sequence shown here is derived from an EMBL/GenBank/DDBJ whole genome shotgun (WGS) entry which is preliminary data.</text>
</comment>
<organism evidence="2 3">
    <name type="scientific">Austropuccinia psidii MF-1</name>
    <dbReference type="NCBI Taxonomy" id="1389203"/>
    <lineage>
        <taxon>Eukaryota</taxon>
        <taxon>Fungi</taxon>
        <taxon>Dikarya</taxon>
        <taxon>Basidiomycota</taxon>
        <taxon>Pucciniomycotina</taxon>
        <taxon>Pucciniomycetes</taxon>
        <taxon>Pucciniales</taxon>
        <taxon>Sphaerophragmiaceae</taxon>
        <taxon>Austropuccinia</taxon>
    </lineage>
</organism>
<feature type="region of interest" description="Disordered" evidence="1">
    <location>
        <begin position="86"/>
        <end position="133"/>
    </location>
</feature>
<reference evidence="2" key="1">
    <citation type="submission" date="2021-03" db="EMBL/GenBank/DDBJ databases">
        <title>Draft genome sequence of rust myrtle Austropuccinia psidii MF-1, a brazilian biotype.</title>
        <authorList>
            <person name="Quecine M.C."/>
            <person name="Pachon D.M.R."/>
            <person name="Bonatelli M.L."/>
            <person name="Correr F.H."/>
            <person name="Franceschini L.M."/>
            <person name="Leite T.F."/>
            <person name="Margarido G.R.A."/>
            <person name="Almeida C.A."/>
            <person name="Ferrarezi J.A."/>
            <person name="Labate C.A."/>
        </authorList>
    </citation>
    <scope>NUCLEOTIDE SEQUENCE</scope>
    <source>
        <strain evidence="2">MF-1</strain>
    </source>
</reference>